<sequence>MRTKAGAVAMAAVSILLNASLGPEQASASPTEGVRHLSAKVVVNHPPAKHGAYYQGISQSAITALKWPKNR</sequence>
<keyword evidence="1" id="KW-0732">Signal</keyword>
<proteinExistence type="predicted"/>
<feature type="signal peptide" evidence="1">
    <location>
        <begin position="1"/>
        <end position="28"/>
    </location>
</feature>
<keyword evidence="2" id="KW-0614">Plasmid</keyword>
<protein>
    <submittedName>
        <fullName evidence="2">Uncharacterized protein</fullName>
    </submittedName>
</protein>
<evidence type="ECO:0000256" key="1">
    <source>
        <dbReference type="SAM" id="SignalP"/>
    </source>
</evidence>
<accession>A0A9Q9DCM3</accession>
<organism evidence="2 3">
    <name type="scientific">Ensifer adhaerens</name>
    <name type="common">Sinorhizobium morelense</name>
    <dbReference type="NCBI Taxonomy" id="106592"/>
    <lineage>
        <taxon>Bacteria</taxon>
        <taxon>Pseudomonadati</taxon>
        <taxon>Pseudomonadota</taxon>
        <taxon>Alphaproteobacteria</taxon>
        <taxon>Hyphomicrobiales</taxon>
        <taxon>Rhizobiaceae</taxon>
        <taxon>Sinorhizobium/Ensifer group</taxon>
        <taxon>Ensifer</taxon>
    </lineage>
</organism>
<gene>
    <name evidence="2" type="ORF">NE863_20595</name>
</gene>
<dbReference type="Proteomes" id="UP001055460">
    <property type="component" value="Plasmid pA"/>
</dbReference>
<evidence type="ECO:0000313" key="3">
    <source>
        <dbReference type="Proteomes" id="UP001055460"/>
    </source>
</evidence>
<dbReference type="EMBL" id="CP098808">
    <property type="protein sequence ID" value="USJ26366.1"/>
    <property type="molecule type" value="Genomic_DNA"/>
</dbReference>
<name>A0A9Q9DCM3_ENSAD</name>
<feature type="chain" id="PRO_5040499837" evidence="1">
    <location>
        <begin position="29"/>
        <end position="71"/>
    </location>
</feature>
<reference evidence="2" key="1">
    <citation type="submission" date="2022-06" db="EMBL/GenBank/DDBJ databases">
        <title>Physiological and biochemical characterization and genomic elucidation of a strain of the genus Ensifer adhaerens M8 that combines arsenic oxidation and chromium reduction.</title>
        <authorList>
            <person name="Li X."/>
            <person name="Yu c."/>
        </authorList>
    </citation>
    <scope>NUCLEOTIDE SEQUENCE</scope>
    <source>
        <strain evidence="2">M8</strain>
        <plasmid evidence="2">pA</plasmid>
    </source>
</reference>
<dbReference type="AlphaFoldDB" id="A0A9Q9DCM3"/>
<evidence type="ECO:0000313" key="2">
    <source>
        <dbReference type="EMBL" id="USJ26366.1"/>
    </source>
</evidence>
<geneLocation type="plasmid" evidence="2 3">
    <name>pA</name>
</geneLocation>
<dbReference type="OrthoDB" id="8426692at2"/>
<dbReference type="RefSeq" id="WP_060520016.1">
    <property type="nucleotide sequence ID" value="NZ_CAXURO020000002.1"/>
</dbReference>